<dbReference type="STRING" id="285983.UB32_15475"/>
<evidence type="ECO:0000259" key="8">
    <source>
        <dbReference type="Pfam" id="PF10141"/>
    </source>
</evidence>
<keyword evidence="5 10" id="KW-0269">Exonuclease</keyword>
<dbReference type="Gene3D" id="3.90.1640.30">
    <property type="match status" value="1"/>
</dbReference>
<evidence type="ECO:0000256" key="1">
    <source>
        <dbReference type="ARBA" id="ARBA00005915"/>
    </source>
</evidence>
<dbReference type="NCBIfam" id="TIGR00644">
    <property type="entry name" value="recJ"/>
    <property type="match status" value="1"/>
</dbReference>
<dbReference type="OrthoDB" id="9809852at2"/>
<dbReference type="Pfam" id="PF17768">
    <property type="entry name" value="RecJ_OB"/>
    <property type="match status" value="1"/>
</dbReference>
<evidence type="ECO:0000256" key="4">
    <source>
        <dbReference type="ARBA" id="ARBA00022801"/>
    </source>
</evidence>
<dbReference type="InterPro" id="IPR001667">
    <property type="entry name" value="DDH_dom"/>
</dbReference>
<accession>A0A3R9EXU2</accession>
<keyword evidence="3" id="KW-0540">Nuclease</keyword>
<evidence type="ECO:0000313" key="11">
    <source>
        <dbReference type="Proteomes" id="UP000279911"/>
    </source>
</evidence>
<dbReference type="RefSeq" id="WP_125481713.1">
    <property type="nucleotide sequence ID" value="NZ_RSFW01000025.1"/>
</dbReference>
<dbReference type="GO" id="GO:0003676">
    <property type="term" value="F:nucleic acid binding"/>
    <property type="evidence" value="ECO:0007669"/>
    <property type="project" value="InterPro"/>
</dbReference>
<reference evidence="11" key="1">
    <citation type="submission" date="2018-12" db="EMBL/GenBank/DDBJ databases">
        <title>Bacillus chawlae sp. nov., Bacillus glennii sp. nov., and Bacillus saganii sp. nov. Isolated from the Vehicle Assembly Building at Kennedy Space Center where the Viking Spacecraft were Assembled.</title>
        <authorList>
            <person name="Seuylemezian A."/>
            <person name="Vaishampayan P."/>
        </authorList>
    </citation>
    <scope>NUCLEOTIDE SEQUENCE [LARGE SCALE GENOMIC DNA]</scope>
    <source>
        <strain evidence="11">DSM 13966</strain>
    </source>
</reference>
<evidence type="ECO:0000259" key="7">
    <source>
        <dbReference type="Pfam" id="PF02272"/>
    </source>
</evidence>
<dbReference type="InterPro" id="IPR018779">
    <property type="entry name" value="RecJ_C"/>
</dbReference>
<dbReference type="GO" id="GO:0008409">
    <property type="term" value="F:5'-3' exonuclease activity"/>
    <property type="evidence" value="ECO:0007669"/>
    <property type="project" value="InterPro"/>
</dbReference>
<comment type="caution">
    <text evidence="10">The sequence shown here is derived from an EMBL/GenBank/DDBJ whole genome shotgun (WGS) entry which is preliminary data.</text>
</comment>
<evidence type="ECO:0000259" key="6">
    <source>
        <dbReference type="Pfam" id="PF01368"/>
    </source>
</evidence>
<protein>
    <recommendedName>
        <fullName evidence="2">Single-stranded-DNA-specific exonuclease RecJ</fullName>
    </recommendedName>
</protein>
<proteinExistence type="inferred from homology"/>
<feature type="domain" description="Single-stranded-DNA-specific exonuclease RecJ C-terminal" evidence="8">
    <location>
        <begin position="568"/>
        <end position="770"/>
    </location>
</feature>
<evidence type="ECO:0000256" key="2">
    <source>
        <dbReference type="ARBA" id="ARBA00019841"/>
    </source>
</evidence>
<evidence type="ECO:0000256" key="5">
    <source>
        <dbReference type="ARBA" id="ARBA00022839"/>
    </source>
</evidence>
<evidence type="ECO:0000259" key="9">
    <source>
        <dbReference type="Pfam" id="PF17768"/>
    </source>
</evidence>
<dbReference type="InterPro" id="IPR038763">
    <property type="entry name" value="DHH_sf"/>
</dbReference>
<feature type="domain" description="DDH" evidence="6">
    <location>
        <begin position="83"/>
        <end position="226"/>
    </location>
</feature>
<dbReference type="PANTHER" id="PTHR30255:SF2">
    <property type="entry name" value="SINGLE-STRANDED-DNA-SPECIFIC EXONUCLEASE RECJ"/>
    <property type="match status" value="1"/>
</dbReference>
<feature type="domain" description="RecJ OB" evidence="9">
    <location>
        <begin position="455"/>
        <end position="561"/>
    </location>
</feature>
<dbReference type="Gene3D" id="3.10.310.30">
    <property type="match status" value="1"/>
</dbReference>
<sequence length="788" mass="87999">MLKPKSRWIVKKSDQTKTEILANDLNINQLTASLLVNRGLDTVEDARYFLFAQKSQFHDPYLLKDMDKAVKRINEAVETQEPILVFGDYDADGVSSTTVMMKALAEIGANADYYIPNRFTEGYGPNEKAFKSAAENGIRLIITVDTGISALHEANVARELGIDLIITDHHEPGPVLPDAFAIIHPKLEDSIYPFKDLAGVGVAFKVAHALLGRLPEHLLEFAAIGTIADLVPLLGENRQIAQSGIAKLKTSQTPGLHALLKLANTDRSTIDEETIGFLIGPRVNAAGRLGSADPAVQLMMTSDPEEAMMIAEEIDAINKERQNIVAEIAREAIEEVEKHFPVADNSVLVVGKEGWNAGVIGIVASKLVEKYYRPTIVLSFDKEKGLAKGSARSIAGFDLFKNLSTCRDILPHFGGHPMAAGMTLQLEHVNELRTRLNELAKEQLTEEDLIPVSNIDAKIDINEITIDTINELGLLSPYGVSNPKPMVLIDGANISTLRKIGADQSHLKLAIENEGKVIDGIGFGFGYLHDHISPSSKLSVIGELSINEWNNNKKPQIFLRDVAVKSWQLFDYRGLKRIEKLPEMVPGDHIKWVLFNSEVKEKFSAIFGDSLVHVDNGEAAEQLGMEQAYVVLLDLPPSKDLLAKLFTGKNPGRVYAHFYKENSDFFTTLPTREHFKWFYAFLAKKGPFDLKRYGGELAKHRGWTKETVEFMSQVFFELDFVKINNGFISLEKDVPKRDLSESKTYQHKVQAFALENELLYSSYEQLKSWFDQFIQEPVKNEEAIIQWI</sequence>
<dbReference type="GO" id="GO:0006310">
    <property type="term" value="P:DNA recombination"/>
    <property type="evidence" value="ECO:0007669"/>
    <property type="project" value="InterPro"/>
</dbReference>
<dbReference type="EMBL" id="RSFW01000025">
    <property type="protein sequence ID" value="RSD24090.1"/>
    <property type="molecule type" value="Genomic_DNA"/>
</dbReference>
<evidence type="ECO:0000313" key="10">
    <source>
        <dbReference type="EMBL" id="RSD24090.1"/>
    </source>
</evidence>
<dbReference type="InterPro" id="IPR004610">
    <property type="entry name" value="RecJ"/>
</dbReference>
<dbReference type="Pfam" id="PF02272">
    <property type="entry name" value="DHHA1"/>
    <property type="match status" value="1"/>
</dbReference>
<gene>
    <name evidence="10" type="primary">recJ</name>
    <name evidence="10" type="ORF">EJA10_19540</name>
</gene>
<dbReference type="GO" id="GO:0006281">
    <property type="term" value="P:DNA repair"/>
    <property type="evidence" value="ECO:0007669"/>
    <property type="project" value="InterPro"/>
</dbReference>
<dbReference type="PANTHER" id="PTHR30255">
    <property type="entry name" value="SINGLE-STRANDED-DNA-SPECIFIC EXONUCLEASE RECJ"/>
    <property type="match status" value="1"/>
</dbReference>
<feature type="domain" description="DHHA1" evidence="7">
    <location>
        <begin position="345"/>
        <end position="442"/>
    </location>
</feature>
<dbReference type="InterPro" id="IPR051673">
    <property type="entry name" value="SSDNA_exonuclease_RecJ"/>
</dbReference>
<evidence type="ECO:0000256" key="3">
    <source>
        <dbReference type="ARBA" id="ARBA00022722"/>
    </source>
</evidence>
<comment type="similarity">
    <text evidence="1">Belongs to the RecJ family.</text>
</comment>
<dbReference type="Proteomes" id="UP000279911">
    <property type="component" value="Unassembled WGS sequence"/>
</dbReference>
<dbReference type="SUPFAM" id="SSF64182">
    <property type="entry name" value="DHH phosphoesterases"/>
    <property type="match status" value="1"/>
</dbReference>
<keyword evidence="4" id="KW-0378">Hydrolase</keyword>
<dbReference type="InterPro" id="IPR003156">
    <property type="entry name" value="DHHA1_dom"/>
</dbReference>
<dbReference type="InterPro" id="IPR041122">
    <property type="entry name" value="RecJ_OB"/>
</dbReference>
<organism evidence="10 11">
    <name type="scientific">Mesobacillus subterraneus</name>
    <dbReference type="NCBI Taxonomy" id="285983"/>
    <lineage>
        <taxon>Bacteria</taxon>
        <taxon>Bacillati</taxon>
        <taxon>Bacillota</taxon>
        <taxon>Bacilli</taxon>
        <taxon>Bacillales</taxon>
        <taxon>Bacillaceae</taxon>
        <taxon>Mesobacillus</taxon>
    </lineage>
</organism>
<dbReference type="AlphaFoldDB" id="A0A3R9EXU2"/>
<name>A0A3R9EXU2_9BACI</name>
<dbReference type="Pfam" id="PF10141">
    <property type="entry name" value="ssDNA-exonuc_C"/>
    <property type="match status" value="1"/>
</dbReference>
<dbReference type="Pfam" id="PF01368">
    <property type="entry name" value="DHH"/>
    <property type="match status" value="1"/>
</dbReference>